<dbReference type="AlphaFoldDB" id="A0AA42CF92"/>
<keyword evidence="2" id="KW-1185">Reference proteome</keyword>
<comment type="caution">
    <text evidence="1">The sequence shown here is derived from an EMBL/GenBank/DDBJ whole genome shotgun (WGS) entry which is preliminary data.</text>
</comment>
<reference evidence="1" key="1">
    <citation type="submission" date="2022-09" db="EMBL/GenBank/DDBJ databases">
        <title>Rhodovastum sp. nov. RN2-1 isolated from soil in Seongnam, South Korea.</title>
        <authorList>
            <person name="Le N.T."/>
        </authorList>
    </citation>
    <scope>NUCLEOTIDE SEQUENCE</scope>
    <source>
        <strain evidence="1">RN2-1</strain>
    </source>
</reference>
<dbReference type="RefSeq" id="WP_264715069.1">
    <property type="nucleotide sequence ID" value="NZ_JAPDNT010000017.1"/>
</dbReference>
<dbReference type="Proteomes" id="UP001165679">
    <property type="component" value="Unassembled WGS sequence"/>
</dbReference>
<gene>
    <name evidence="1" type="ORF">OL599_17135</name>
</gene>
<protein>
    <submittedName>
        <fullName evidence="1">Uncharacterized protein</fullName>
    </submittedName>
</protein>
<organism evidence="1 2">
    <name type="scientific">Limobrevibacterium gyesilva</name>
    <dbReference type="NCBI Taxonomy" id="2991712"/>
    <lineage>
        <taxon>Bacteria</taxon>
        <taxon>Pseudomonadati</taxon>
        <taxon>Pseudomonadota</taxon>
        <taxon>Alphaproteobacteria</taxon>
        <taxon>Acetobacterales</taxon>
        <taxon>Acetobacteraceae</taxon>
        <taxon>Limobrevibacterium</taxon>
    </lineage>
</organism>
<dbReference type="EMBL" id="JAPDNT010000017">
    <property type="protein sequence ID" value="MCW3476299.1"/>
    <property type="molecule type" value="Genomic_DNA"/>
</dbReference>
<reference evidence="1" key="2">
    <citation type="submission" date="2022-10" db="EMBL/GenBank/DDBJ databases">
        <authorList>
            <person name="Trinh H.N."/>
        </authorList>
    </citation>
    <scope>NUCLEOTIDE SEQUENCE</scope>
    <source>
        <strain evidence="1">RN2-1</strain>
    </source>
</reference>
<sequence>MTERVVDVLDKSGTVLHTYSITVGVPNSSPKDIAFQTVALKAAAKADLVPEGDLVDLRARMRAHRPQKGLSELA</sequence>
<name>A0AA42CF92_9PROT</name>
<evidence type="ECO:0000313" key="2">
    <source>
        <dbReference type="Proteomes" id="UP001165679"/>
    </source>
</evidence>
<proteinExistence type="predicted"/>
<accession>A0AA42CF92</accession>
<evidence type="ECO:0000313" key="1">
    <source>
        <dbReference type="EMBL" id="MCW3476299.1"/>
    </source>
</evidence>